<evidence type="ECO:0000256" key="1">
    <source>
        <dbReference type="SAM" id="SignalP"/>
    </source>
</evidence>
<dbReference type="Pfam" id="PF05305">
    <property type="entry name" value="DUF732"/>
    <property type="match status" value="1"/>
</dbReference>
<organism evidence="3 4">
    <name type="scientific">Mycobacterium rhizamassiliense</name>
    <dbReference type="NCBI Taxonomy" id="1841860"/>
    <lineage>
        <taxon>Bacteria</taxon>
        <taxon>Bacillati</taxon>
        <taxon>Actinomycetota</taxon>
        <taxon>Actinomycetes</taxon>
        <taxon>Mycobacteriales</taxon>
        <taxon>Mycobacteriaceae</taxon>
        <taxon>Mycobacterium</taxon>
    </lineage>
</organism>
<evidence type="ECO:0000259" key="2">
    <source>
        <dbReference type="Pfam" id="PF05305"/>
    </source>
</evidence>
<dbReference type="InterPro" id="IPR007969">
    <property type="entry name" value="DUF732"/>
</dbReference>
<feature type="chain" id="PRO_5015464703" description="DUF732 domain-containing protein" evidence="1">
    <location>
        <begin position="34"/>
        <end position="111"/>
    </location>
</feature>
<accession>A0A2U3NY16</accession>
<evidence type="ECO:0000313" key="4">
    <source>
        <dbReference type="Proteomes" id="UP000240988"/>
    </source>
</evidence>
<feature type="domain" description="DUF732" evidence="2">
    <location>
        <begin position="38"/>
        <end position="103"/>
    </location>
</feature>
<dbReference type="RefSeq" id="WP_157900648.1">
    <property type="nucleotide sequence ID" value="NZ_LT721901.1"/>
</dbReference>
<dbReference type="OrthoDB" id="4744582at2"/>
<dbReference type="AlphaFoldDB" id="A0A2U3NY16"/>
<protein>
    <recommendedName>
        <fullName evidence="2">DUF732 domain-containing protein</fullName>
    </recommendedName>
</protein>
<keyword evidence="4" id="KW-1185">Reference proteome</keyword>
<dbReference type="EMBL" id="FUFA01000005">
    <property type="protein sequence ID" value="SPM36401.1"/>
    <property type="molecule type" value="Genomic_DNA"/>
</dbReference>
<reference evidence="3 4" key="1">
    <citation type="submission" date="2017-01" db="EMBL/GenBank/DDBJ databases">
        <authorList>
            <consortium name="Urmite Genomes"/>
        </authorList>
    </citation>
    <scope>NUCLEOTIDE SEQUENCE [LARGE SCALE GENOMIC DNA]</scope>
    <source>
        <strain evidence="3 4">AB57</strain>
    </source>
</reference>
<sequence>MNVAALAAKTPMAMGALAAIVLSFGGPTPAAHADPTGDFLAQARGQGIGIGRPDAALIEDAQEVCAMLDYQEQAYTYLNQRAGLDRAHAALFLQDSVQFYCPQFAPKLGPQ</sequence>
<dbReference type="Proteomes" id="UP000240988">
    <property type="component" value="Unassembled WGS sequence"/>
</dbReference>
<dbReference type="STRING" id="1841860.GCA_900157375_04245"/>
<gene>
    <name evidence="3" type="ORF">MRAB57_4242</name>
</gene>
<keyword evidence="1" id="KW-0732">Signal</keyword>
<evidence type="ECO:0000313" key="3">
    <source>
        <dbReference type="EMBL" id="SPM36401.1"/>
    </source>
</evidence>
<name>A0A2U3NY16_9MYCO</name>
<feature type="signal peptide" evidence="1">
    <location>
        <begin position="1"/>
        <end position="33"/>
    </location>
</feature>
<proteinExistence type="predicted"/>